<evidence type="ECO:0000256" key="1">
    <source>
        <dbReference type="ARBA" id="ARBA00001966"/>
    </source>
</evidence>
<dbReference type="GO" id="GO:0008173">
    <property type="term" value="F:RNA methyltransferase activity"/>
    <property type="evidence" value="ECO:0007669"/>
    <property type="project" value="InterPro"/>
</dbReference>
<keyword evidence="12" id="KW-1185">Reference proteome</keyword>
<evidence type="ECO:0000256" key="7">
    <source>
        <dbReference type="ARBA" id="ARBA00022691"/>
    </source>
</evidence>
<organism evidence="11 12">
    <name type="scientific">Thermosipho japonicus</name>
    <dbReference type="NCBI Taxonomy" id="90323"/>
    <lineage>
        <taxon>Bacteria</taxon>
        <taxon>Thermotogati</taxon>
        <taxon>Thermotogota</taxon>
        <taxon>Thermotogae</taxon>
        <taxon>Thermotogales</taxon>
        <taxon>Fervidobacteriaceae</taxon>
        <taxon>Thermosipho</taxon>
    </lineage>
</organism>
<keyword evidence="3" id="KW-0004">4Fe-4S</keyword>
<protein>
    <submittedName>
        <fullName evidence="11">23S rRNA (Adenine2503-C2)-methyltransferase</fullName>
        <ecNumber evidence="11">2.1.1.192</ecNumber>
    </submittedName>
</protein>
<name>A0A841GI32_9BACT</name>
<keyword evidence="10" id="KW-0411">Iron-sulfur</keyword>
<dbReference type="InterPro" id="IPR013785">
    <property type="entry name" value="Aldolase_TIM"/>
</dbReference>
<evidence type="ECO:0000256" key="4">
    <source>
        <dbReference type="ARBA" id="ARBA00022490"/>
    </source>
</evidence>
<evidence type="ECO:0000256" key="3">
    <source>
        <dbReference type="ARBA" id="ARBA00022485"/>
    </source>
</evidence>
<evidence type="ECO:0000256" key="2">
    <source>
        <dbReference type="ARBA" id="ARBA00004496"/>
    </source>
</evidence>
<comment type="cofactor">
    <cofactor evidence="1">
        <name>[4Fe-4S] cluster</name>
        <dbReference type="ChEBI" id="CHEBI:49883"/>
    </cofactor>
</comment>
<dbReference type="InterPro" id="IPR058240">
    <property type="entry name" value="rSAM_sf"/>
</dbReference>
<accession>A0A841GI32</accession>
<evidence type="ECO:0000313" key="12">
    <source>
        <dbReference type="Proteomes" id="UP000555828"/>
    </source>
</evidence>
<sequence>MKILEKFGKEEIAYVYLGETSRGNLVEFVESIQPPIPRDEKWVLIVSTLNGCPVQCMMCDAGGFYKGKLTKEEILEQILYLVSTRYSKKVPVKKFKIQFARMGEPSLNDEVLEVLKELPEILDAPGLLPSISTVAPTGTDDFFEKLYEIKEKFYRNRFQLQFSIHSTDEKQRDKIIPIKKWNFEKIALYGEKFVKEGDRKVTLNFALAKENIVDSKVIKSYFSPEKFLIKITPVNPTYSAIKNGLHSDIDLNNFMPVNHKNFVEELKEYGYDVLISIGELEENNIGSNCGQYVQKHLLEKQKIENAYNFVK</sequence>
<evidence type="ECO:0000256" key="10">
    <source>
        <dbReference type="ARBA" id="ARBA00023014"/>
    </source>
</evidence>
<dbReference type="GO" id="GO:0005737">
    <property type="term" value="C:cytoplasm"/>
    <property type="evidence" value="ECO:0007669"/>
    <property type="project" value="UniProtKB-SubCell"/>
</dbReference>
<evidence type="ECO:0000256" key="8">
    <source>
        <dbReference type="ARBA" id="ARBA00022723"/>
    </source>
</evidence>
<dbReference type="GO" id="GO:0070475">
    <property type="term" value="P:rRNA base methylation"/>
    <property type="evidence" value="ECO:0007669"/>
    <property type="project" value="TreeGrafter"/>
</dbReference>
<comment type="subcellular location">
    <subcellularLocation>
        <location evidence="2">Cytoplasm</location>
    </subcellularLocation>
</comment>
<dbReference type="GO" id="GO:0030488">
    <property type="term" value="P:tRNA methylation"/>
    <property type="evidence" value="ECO:0007669"/>
    <property type="project" value="TreeGrafter"/>
</dbReference>
<keyword evidence="9" id="KW-0408">Iron</keyword>
<dbReference type="PIRSF" id="PIRSF006004">
    <property type="entry name" value="CHP00048"/>
    <property type="match status" value="1"/>
</dbReference>
<dbReference type="EC" id="2.1.1.192" evidence="11"/>
<dbReference type="GO" id="GO:0051539">
    <property type="term" value="F:4 iron, 4 sulfur cluster binding"/>
    <property type="evidence" value="ECO:0007669"/>
    <property type="project" value="UniProtKB-KW"/>
</dbReference>
<evidence type="ECO:0000313" key="11">
    <source>
        <dbReference type="EMBL" id="MBB6063292.1"/>
    </source>
</evidence>
<dbReference type="SFLD" id="SFLDS00029">
    <property type="entry name" value="Radical_SAM"/>
    <property type="match status" value="1"/>
</dbReference>
<dbReference type="SUPFAM" id="SSF102114">
    <property type="entry name" value="Radical SAM enzymes"/>
    <property type="match status" value="1"/>
</dbReference>
<evidence type="ECO:0000256" key="9">
    <source>
        <dbReference type="ARBA" id="ARBA00023004"/>
    </source>
</evidence>
<dbReference type="PANTHER" id="PTHR30544">
    <property type="entry name" value="23S RRNA METHYLTRANSFERASE"/>
    <property type="match status" value="1"/>
</dbReference>
<keyword evidence="4" id="KW-0963">Cytoplasm</keyword>
<keyword evidence="5 11" id="KW-0489">Methyltransferase</keyword>
<keyword evidence="6 11" id="KW-0808">Transferase</keyword>
<dbReference type="Gene3D" id="3.20.20.70">
    <property type="entry name" value="Aldolase class I"/>
    <property type="match status" value="1"/>
</dbReference>
<dbReference type="PANTHER" id="PTHR30544:SF5">
    <property type="entry name" value="RADICAL SAM CORE DOMAIN-CONTAINING PROTEIN"/>
    <property type="match status" value="1"/>
</dbReference>
<dbReference type="InterPro" id="IPR004383">
    <property type="entry name" value="rRNA_lsu_MTrfase_RlmN/Cfr"/>
</dbReference>
<dbReference type="RefSeq" id="WP_184619875.1">
    <property type="nucleotide sequence ID" value="NZ_JACHEX010000005.1"/>
</dbReference>
<evidence type="ECO:0000256" key="5">
    <source>
        <dbReference type="ARBA" id="ARBA00022603"/>
    </source>
</evidence>
<keyword evidence="8" id="KW-0479">Metal-binding</keyword>
<keyword evidence="7" id="KW-0949">S-adenosyl-L-methionine</keyword>
<dbReference type="EMBL" id="JACHEX010000005">
    <property type="protein sequence ID" value="MBB6063292.1"/>
    <property type="molecule type" value="Genomic_DNA"/>
</dbReference>
<dbReference type="Proteomes" id="UP000555828">
    <property type="component" value="Unassembled WGS sequence"/>
</dbReference>
<dbReference type="InterPro" id="IPR040072">
    <property type="entry name" value="Methyltransferase_A"/>
</dbReference>
<gene>
    <name evidence="11" type="ORF">HNP65_001756</name>
</gene>
<reference evidence="11 12" key="1">
    <citation type="submission" date="2020-08" db="EMBL/GenBank/DDBJ databases">
        <title>Genomic Encyclopedia of Type Strains, Phase IV (KMG-IV): sequencing the most valuable type-strain genomes for metagenomic binning, comparative biology and taxonomic classification.</title>
        <authorList>
            <person name="Goeker M."/>
        </authorList>
    </citation>
    <scope>NUCLEOTIDE SEQUENCE [LARGE SCALE GENOMIC DNA]</scope>
    <source>
        <strain evidence="11 12">DSM 13481</strain>
    </source>
</reference>
<dbReference type="GO" id="GO:0046872">
    <property type="term" value="F:metal ion binding"/>
    <property type="evidence" value="ECO:0007669"/>
    <property type="project" value="UniProtKB-KW"/>
</dbReference>
<dbReference type="InterPro" id="IPR007197">
    <property type="entry name" value="rSAM"/>
</dbReference>
<proteinExistence type="predicted"/>
<evidence type="ECO:0000256" key="6">
    <source>
        <dbReference type="ARBA" id="ARBA00022679"/>
    </source>
</evidence>
<dbReference type="AlphaFoldDB" id="A0A841GI32"/>
<comment type="caution">
    <text evidence="11">The sequence shown here is derived from an EMBL/GenBank/DDBJ whole genome shotgun (WGS) entry which is preliminary data.</text>
</comment>